<name>A0A5B7HNR4_PORTR</name>
<sequence>MSIKWFNCTQISSFHSHFNHYLVILDSFRNLCG</sequence>
<protein>
    <submittedName>
        <fullName evidence="1">Uncharacterized protein</fullName>
    </submittedName>
</protein>
<dbReference type="AlphaFoldDB" id="A0A5B7HNR4"/>
<comment type="caution">
    <text evidence="1">The sequence shown here is derived from an EMBL/GenBank/DDBJ whole genome shotgun (WGS) entry which is preliminary data.</text>
</comment>
<accession>A0A5B7HNR4</accession>
<dbReference type="Proteomes" id="UP000324222">
    <property type="component" value="Unassembled WGS sequence"/>
</dbReference>
<dbReference type="EMBL" id="VSRR010033530">
    <property type="protein sequence ID" value="MPC71763.1"/>
    <property type="molecule type" value="Genomic_DNA"/>
</dbReference>
<organism evidence="1 2">
    <name type="scientific">Portunus trituberculatus</name>
    <name type="common">Swimming crab</name>
    <name type="synonym">Neptunus trituberculatus</name>
    <dbReference type="NCBI Taxonomy" id="210409"/>
    <lineage>
        <taxon>Eukaryota</taxon>
        <taxon>Metazoa</taxon>
        <taxon>Ecdysozoa</taxon>
        <taxon>Arthropoda</taxon>
        <taxon>Crustacea</taxon>
        <taxon>Multicrustacea</taxon>
        <taxon>Malacostraca</taxon>
        <taxon>Eumalacostraca</taxon>
        <taxon>Eucarida</taxon>
        <taxon>Decapoda</taxon>
        <taxon>Pleocyemata</taxon>
        <taxon>Brachyura</taxon>
        <taxon>Eubrachyura</taxon>
        <taxon>Portunoidea</taxon>
        <taxon>Portunidae</taxon>
        <taxon>Portuninae</taxon>
        <taxon>Portunus</taxon>
    </lineage>
</organism>
<evidence type="ECO:0000313" key="2">
    <source>
        <dbReference type="Proteomes" id="UP000324222"/>
    </source>
</evidence>
<reference evidence="1 2" key="1">
    <citation type="submission" date="2019-05" db="EMBL/GenBank/DDBJ databases">
        <title>Another draft genome of Portunus trituberculatus and its Hox gene families provides insights of decapod evolution.</title>
        <authorList>
            <person name="Jeong J.-H."/>
            <person name="Song I."/>
            <person name="Kim S."/>
            <person name="Choi T."/>
            <person name="Kim D."/>
            <person name="Ryu S."/>
            <person name="Kim W."/>
        </authorList>
    </citation>
    <scope>NUCLEOTIDE SEQUENCE [LARGE SCALE GENOMIC DNA]</scope>
    <source>
        <tissue evidence="1">Muscle</tissue>
    </source>
</reference>
<evidence type="ECO:0000313" key="1">
    <source>
        <dbReference type="EMBL" id="MPC71763.1"/>
    </source>
</evidence>
<keyword evidence="2" id="KW-1185">Reference proteome</keyword>
<gene>
    <name evidence="1" type="ORF">E2C01_066049</name>
</gene>
<proteinExistence type="predicted"/>